<evidence type="ECO:0000259" key="9">
    <source>
        <dbReference type="PROSITE" id="PS50928"/>
    </source>
</evidence>
<dbReference type="KEGG" id="slia:HA039_06055"/>
<evidence type="ECO:0000256" key="1">
    <source>
        <dbReference type="ARBA" id="ARBA00004651"/>
    </source>
</evidence>
<protein>
    <submittedName>
        <fullName evidence="10">Carbohydrate ABC transporter permease</fullName>
    </submittedName>
</protein>
<keyword evidence="11" id="KW-1185">Reference proteome</keyword>
<dbReference type="SUPFAM" id="SSF161098">
    <property type="entry name" value="MetI-like"/>
    <property type="match status" value="1"/>
</dbReference>
<keyword evidence="5 7" id="KW-1133">Transmembrane helix</keyword>
<dbReference type="PANTHER" id="PTHR43744">
    <property type="entry name" value="ABC TRANSPORTER PERMEASE PROTEIN MG189-RELATED-RELATED"/>
    <property type="match status" value="1"/>
</dbReference>
<keyword evidence="6 7" id="KW-0472">Membrane</keyword>
<organism evidence="10 11">
    <name type="scientific">Streptomyces liangshanensis</name>
    <dbReference type="NCBI Taxonomy" id="2717324"/>
    <lineage>
        <taxon>Bacteria</taxon>
        <taxon>Bacillati</taxon>
        <taxon>Actinomycetota</taxon>
        <taxon>Actinomycetes</taxon>
        <taxon>Kitasatosporales</taxon>
        <taxon>Streptomycetaceae</taxon>
        <taxon>Streptomyces</taxon>
    </lineage>
</organism>
<dbReference type="Gene3D" id="1.10.3720.10">
    <property type="entry name" value="MetI-like"/>
    <property type="match status" value="1"/>
</dbReference>
<dbReference type="EMBL" id="CP050177">
    <property type="protein sequence ID" value="QIQ01913.1"/>
    <property type="molecule type" value="Genomic_DNA"/>
</dbReference>
<feature type="domain" description="ABC transmembrane type-1" evidence="9">
    <location>
        <begin position="92"/>
        <end position="286"/>
    </location>
</feature>
<dbReference type="GO" id="GO:0055085">
    <property type="term" value="P:transmembrane transport"/>
    <property type="evidence" value="ECO:0007669"/>
    <property type="project" value="InterPro"/>
</dbReference>
<accession>A0A6G9GUG8</accession>
<evidence type="ECO:0000256" key="6">
    <source>
        <dbReference type="ARBA" id="ARBA00023136"/>
    </source>
</evidence>
<comment type="subcellular location">
    <subcellularLocation>
        <location evidence="1 7">Cell membrane</location>
        <topology evidence="1 7">Multi-pass membrane protein</topology>
    </subcellularLocation>
</comment>
<dbReference type="RefSeq" id="WP_167024870.1">
    <property type="nucleotide sequence ID" value="NZ_CP050177.1"/>
</dbReference>
<gene>
    <name evidence="10" type="ORF">HA039_06055</name>
</gene>
<reference evidence="10 11" key="1">
    <citation type="submission" date="2020-03" db="EMBL/GenBank/DDBJ databases">
        <title>A novel species.</title>
        <authorList>
            <person name="Gao J."/>
        </authorList>
    </citation>
    <scope>NUCLEOTIDE SEQUENCE [LARGE SCALE GENOMIC DNA]</scope>
    <source>
        <strain evidence="10 11">QMT-12</strain>
    </source>
</reference>
<dbReference type="PROSITE" id="PS50928">
    <property type="entry name" value="ABC_TM1"/>
    <property type="match status" value="1"/>
</dbReference>
<evidence type="ECO:0000256" key="8">
    <source>
        <dbReference type="SAM" id="MobiDB-lite"/>
    </source>
</evidence>
<comment type="similarity">
    <text evidence="7">Belongs to the binding-protein-dependent transport system permease family.</text>
</comment>
<feature type="transmembrane region" description="Helical" evidence="7">
    <location>
        <begin position="128"/>
        <end position="149"/>
    </location>
</feature>
<feature type="transmembrane region" description="Helical" evidence="7">
    <location>
        <begin position="161"/>
        <end position="179"/>
    </location>
</feature>
<evidence type="ECO:0000313" key="11">
    <source>
        <dbReference type="Proteomes" id="UP000501179"/>
    </source>
</evidence>
<proteinExistence type="inferred from homology"/>
<name>A0A6G9GUG8_9ACTN</name>
<keyword evidence="4 7" id="KW-0812">Transmembrane</keyword>
<sequence length="309" mass="32904">MSTLSTARRGSTRSYSAIPGQSGGSPWWRSVKFVVLLACVAVVAIPFLTVLSTSLADTAQINRTGGFVLWPDHPTLDSYRALLGGGLVSRAMLVSIGVTLVGTLVSLSASISLAYGLSRPGTFGHKPILLLLVFSLLFVPGLIPSYLVVKQLGLINSYWSLILPTAVNAFNVIVLRSFFTGLPGELIDAARIDGASEWRILTRIVLPLSKASVAVIGLFYAVSYWNAFFNALIYINQSVKWPLQLVLQTYVVNNAAIGQGQTADPAAALPPTVALQAAILVLSIVPIIAVYPFLQKHLTKGVMIGAVKG</sequence>
<evidence type="ECO:0000256" key="4">
    <source>
        <dbReference type="ARBA" id="ARBA00022692"/>
    </source>
</evidence>
<evidence type="ECO:0000256" key="2">
    <source>
        <dbReference type="ARBA" id="ARBA00022448"/>
    </source>
</evidence>
<keyword evidence="2 7" id="KW-0813">Transport</keyword>
<feature type="transmembrane region" description="Helical" evidence="7">
    <location>
        <begin position="33"/>
        <end position="56"/>
    </location>
</feature>
<feature type="transmembrane region" description="Helical" evidence="7">
    <location>
        <begin position="92"/>
        <end position="116"/>
    </location>
</feature>
<feature type="compositionally biased region" description="Polar residues" evidence="8">
    <location>
        <begin position="1"/>
        <end position="15"/>
    </location>
</feature>
<dbReference type="PANTHER" id="PTHR43744:SF9">
    <property type="entry name" value="POLYGALACTURONAN_RHAMNOGALACTURONAN TRANSPORT SYSTEM PERMEASE PROTEIN YTCP"/>
    <property type="match status" value="1"/>
</dbReference>
<dbReference type="Proteomes" id="UP000501179">
    <property type="component" value="Chromosome"/>
</dbReference>
<dbReference type="InterPro" id="IPR035906">
    <property type="entry name" value="MetI-like_sf"/>
</dbReference>
<dbReference type="AlphaFoldDB" id="A0A6G9GUG8"/>
<feature type="transmembrane region" description="Helical" evidence="7">
    <location>
        <begin position="273"/>
        <end position="294"/>
    </location>
</feature>
<keyword evidence="3" id="KW-1003">Cell membrane</keyword>
<evidence type="ECO:0000256" key="5">
    <source>
        <dbReference type="ARBA" id="ARBA00022989"/>
    </source>
</evidence>
<evidence type="ECO:0000256" key="3">
    <source>
        <dbReference type="ARBA" id="ARBA00022475"/>
    </source>
</evidence>
<evidence type="ECO:0000313" key="10">
    <source>
        <dbReference type="EMBL" id="QIQ01913.1"/>
    </source>
</evidence>
<feature type="region of interest" description="Disordered" evidence="8">
    <location>
        <begin position="1"/>
        <end position="24"/>
    </location>
</feature>
<dbReference type="InterPro" id="IPR000515">
    <property type="entry name" value="MetI-like"/>
</dbReference>
<dbReference type="GO" id="GO:0005886">
    <property type="term" value="C:plasma membrane"/>
    <property type="evidence" value="ECO:0007669"/>
    <property type="project" value="UniProtKB-SubCell"/>
</dbReference>
<evidence type="ECO:0000256" key="7">
    <source>
        <dbReference type="RuleBase" id="RU363032"/>
    </source>
</evidence>
<dbReference type="CDD" id="cd06261">
    <property type="entry name" value="TM_PBP2"/>
    <property type="match status" value="1"/>
</dbReference>
<dbReference type="Pfam" id="PF00528">
    <property type="entry name" value="BPD_transp_1"/>
    <property type="match status" value="1"/>
</dbReference>